<dbReference type="OrthoDB" id="5176171at2"/>
<dbReference type="Proteomes" id="UP000240904">
    <property type="component" value="Unassembled WGS sequence"/>
</dbReference>
<proteinExistence type="predicted"/>
<accession>A0A2T3N0N6</accession>
<feature type="domain" description="DUF4037" evidence="1">
    <location>
        <begin position="121"/>
        <end position="210"/>
    </location>
</feature>
<protein>
    <submittedName>
        <fullName evidence="2">DUF4037 domain-containing protein</fullName>
    </submittedName>
</protein>
<keyword evidence="3" id="KW-1185">Reference proteome</keyword>
<comment type="caution">
    <text evidence="2">The sequence shown here is derived from an EMBL/GenBank/DDBJ whole genome shotgun (WGS) entry which is preliminary data.</text>
</comment>
<dbReference type="RefSeq" id="WP_107282915.1">
    <property type="nucleotide sequence ID" value="NZ_PYMC01000004.1"/>
</dbReference>
<dbReference type="Pfam" id="PF13228">
    <property type="entry name" value="DUF4037"/>
    <property type="match status" value="1"/>
</dbReference>
<reference evidence="2 3" key="1">
    <citation type="submission" date="2018-03" db="EMBL/GenBank/DDBJ databases">
        <title>Whole genome sequencing of Histamine producing bacteria.</title>
        <authorList>
            <person name="Butler K."/>
        </authorList>
    </citation>
    <scope>NUCLEOTIDE SEQUENCE [LARGE SCALE GENOMIC DNA]</scope>
    <source>
        <strain evidence="2 3">DSM 16190</strain>
    </source>
</reference>
<dbReference type="EMBL" id="PYMC01000004">
    <property type="protein sequence ID" value="PSW05763.1"/>
    <property type="molecule type" value="Genomic_DNA"/>
</dbReference>
<organism evidence="2 3">
    <name type="scientific">Photobacterium lipolyticum</name>
    <dbReference type="NCBI Taxonomy" id="266810"/>
    <lineage>
        <taxon>Bacteria</taxon>
        <taxon>Pseudomonadati</taxon>
        <taxon>Pseudomonadota</taxon>
        <taxon>Gammaproteobacteria</taxon>
        <taxon>Vibrionales</taxon>
        <taxon>Vibrionaceae</taxon>
        <taxon>Photobacterium</taxon>
    </lineage>
</organism>
<dbReference type="InterPro" id="IPR043519">
    <property type="entry name" value="NT_sf"/>
</dbReference>
<dbReference type="Gene3D" id="3.30.460.10">
    <property type="entry name" value="Beta Polymerase, domain 2"/>
    <property type="match status" value="1"/>
</dbReference>
<evidence type="ECO:0000313" key="3">
    <source>
        <dbReference type="Proteomes" id="UP000240904"/>
    </source>
</evidence>
<dbReference type="AlphaFoldDB" id="A0A2T3N0N6"/>
<evidence type="ECO:0000313" key="2">
    <source>
        <dbReference type="EMBL" id="PSW05763.1"/>
    </source>
</evidence>
<sequence length="276" mass="31538">MSNPHFTGMMRSLSLLPEVEAILLAGSRAINTNDHLSDYDVYVYVTAEIPLAVRKAIADKYCSYMEVNNQYWETEDDGVLNDGTEIELIYRDLDWLDGELERTLFQHQASTGYTTCFWSNLINSEILYDPKGKAKTLQEKFAIHYPAELKNNIITKNYPLLSQKMPAYRKQIQKALKRGDVISINHRIAEFLASYFDILFAVNEYPHPGEKRLIDIAKSKCQKLPVSFEQNMSNLIKHVGTCNDDILVVIDQTINNLNAVLKEEGFLVTSKIESAF</sequence>
<name>A0A2T3N0N6_9GAMM</name>
<gene>
    <name evidence="2" type="ORF">C9I89_08510</name>
</gene>
<evidence type="ECO:0000259" key="1">
    <source>
        <dbReference type="Pfam" id="PF13228"/>
    </source>
</evidence>
<dbReference type="InterPro" id="IPR025117">
    <property type="entry name" value="DUF4037"/>
</dbReference>
<dbReference type="SUPFAM" id="SSF81301">
    <property type="entry name" value="Nucleotidyltransferase"/>
    <property type="match status" value="1"/>
</dbReference>